<protein>
    <submittedName>
        <fullName evidence="3">Uncharacterized protein</fullName>
    </submittedName>
</protein>
<feature type="compositionally biased region" description="Low complexity" evidence="1">
    <location>
        <begin position="197"/>
        <end position="214"/>
    </location>
</feature>
<feature type="compositionally biased region" description="Low complexity" evidence="1">
    <location>
        <begin position="156"/>
        <end position="169"/>
    </location>
</feature>
<evidence type="ECO:0000313" key="3">
    <source>
        <dbReference type="EMBL" id="KAG2425093.1"/>
    </source>
</evidence>
<evidence type="ECO:0000313" key="4">
    <source>
        <dbReference type="Proteomes" id="UP000650467"/>
    </source>
</evidence>
<comment type="caution">
    <text evidence="3">The sequence shown here is derived from an EMBL/GenBank/DDBJ whole genome shotgun (WGS) entry which is preliminary data.</text>
</comment>
<evidence type="ECO:0000256" key="2">
    <source>
        <dbReference type="SAM" id="SignalP"/>
    </source>
</evidence>
<gene>
    <name evidence="3" type="ORF">HXX76_014002</name>
</gene>
<feature type="signal peptide" evidence="2">
    <location>
        <begin position="1"/>
        <end position="23"/>
    </location>
</feature>
<feature type="chain" id="PRO_5032532226" evidence="2">
    <location>
        <begin position="24"/>
        <end position="368"/>
    </location>
</feature>
<dbReference type="AlphaFoldDB" id="A0A835SD57"/>
<accession>A0A835SD57</accession>
<reference evidence="3" key="1">
    <citation type="journal article" date="2020" name="bioRxiv">
        <title>Comparative genomics of Chlamydomonas.</title>
        <authorList>
            <person name="Craig R.J."/>
            <person name="Hasan A.R."/>
            <person name="Ness R.W."/>
            <person name="Keightley P.D."/>
        </authorList>
    </citation>
    <scope>NUCLEOTIDE SEQUENCE</scope>
    <source>
        <strain evidence="3">SAG 7.73</strain>
    </source>
</reference>
<feature type="region of interest" description="Disordered" evidence="1">
    <location>
        <begin position="143"/>
        <end position="214"/>
    </location>
</feature>
<feature type="compositionally biased region" description="Pro residues" evidence="1">
    <location>
        <begin position="104"/>
        <end position="122"/>
    </location>
</feature>
<evidence type="ECO:0000256" key="1">
    <source>
        <dbReference type="SAM" id="MobiDB-lite"/>
    </source>
</evidence>
<organism evidence="3 4">
    <name type="scientific">Chlamydomonas incerta</name>
    <dbReference type="NCBI Taxonomy" id="51695"/>
    <lineage>
        <taxon>Eukaryota</taxon>
        <taxon>Viridiplantae</taxon>
        <taxon>Chlorophyta</taxon>
        <taxon>core chlorophytes</taxon>
        <taxon>Chlorophyceae</taxon>
        <taxon>CS clade</taxon>
        <taxon>Chlamydomonadales</taxon>
        <taxon>Chlamydomonadaceae</taxon>
        <taxon>Chlamydomonas</taxon>
    </lineage>
</organism>
<keyword evidence="4" id="KW-1185">Reference proteome</keyword>
<feature type="compositionally biased region" description="Polar residues" evidence="1">
    <location>
        <begin position="61"/>
        <end position="76"/>
    </location>
</feature>
<dbReference type="OrthoDB" id="10684480at2759"/>
<dbReference type="EMBL" id="JAEHOC010000059">
    <property type="protein sequence ID" value="KAG2425093.1"/>
    <property type="molecule type" value="Genomic_DNA"/>
</dbReference>
<feature type="compositionally biased region" description="Basic residues" evidence="1">
    <location>
        <begin position="177"/>
        <end position="188"/>
    </location>
</feature>
<sequence>MSNSSTLWTSSLSSAACVGLSAAEEGPQGLAHAPSICSPFPRQLSSVSSMPCSPAHGLSMHSHSNGTVDATTTSSGHIVPKPTRASVFSPATYPQQHQQHQHPPQRPLLPPLPRLPPPPSPQYLPAGPAGHLASLQSSVSIASMAAPSKKRKSGRAAEPAAPTRAAVAASGRPSPPARRHVHHNRNHSQPRAPPGINNNSNGSSNGSSSGSTAAAATSAGTTSALAPLAAGFAPTAGLHPLVFANTYFSNPGVVAQLQAMQQAMKPGPSVAPAAAAASNVAVHVPSAPAAPAAAARVVVAAAPPAAALPARDAGYRTGPDLAPISAAGLLLGLESQEGAAAGGDAFMLRSDEMFGGVACDPWAQLFQD</sequence>
<proteinExistence type="predicted"/>
<feature type="region of interest" description="Disordered" evidence="1">
    <location>
        <begin position="48"/>
        <end position="130"/>
    </location>
</feature>
<dbReference type="Proteomes" id="UP000650467">
    <property type="component" value="Unassembled WGS sequence"/>
</dbReference>
<feature type="compositionally biased region" description="Low complexity" evidence="1">
    <location>
        <begin position="93"/>
        <end position="102"/>
    </location>
</feature>
<keyword evidence="2" id="KW-0732">Signal</keyword>
<name>A0A835SD57_CHLIN</name>